<dbReference type="GeneID" id="113217532"/>
<feature type="compositionally biased region" description="Polar residues" evidence="2">
    <location>
        <begin position="917"/>
        <end position="966"/>
    </location>
</feature>
<feature type="region of interest" description="Disordered" evidence="2">
    <location>
        <begin position="1352"/>
        <end position="1458"/>
    </location>
</feature>
<feature type="region of interest" description="Disordered" evidence="2">
    <location>
        <begin position="1261"/>
        <end position="1327"/>
    </location>
</feature>
<dbReference type="GO" id="GO:0000045">
    <property type="term" value="P:autophagosome assembly"/>
    <property type="evidence" value="ECO:0007669"/>
    <property type="project" value="TreeGrafter"/>
</dbReference>
<feature type="region of interest" description="Disordered" evidence="2">
    <location>
        <begin position="1094"/>
        <end position="1230"/>
    </location>
</feature>
<accession>A0A9C6U6E7</accession>
<dbReference type="GO" id="GO:0080008">
    <property type="term" value="C:Cul4-RING E3 ubiquitin ligase complex"/>
    <property type="evidence" value="ECO:0007669"/>
    <property type="project" value="TreeGrafter"/>
</dbReference>
<sequence length="2284" mass="251989">MDDHTSRSDRANQEKMTPHYKELLHNRNIPHAVVMREYGFRCPSQLSSEFRIAAEEQLIKKKKKEMKCELPDFTRSTYLMVFSPDGKKMASSHGNHNVYVTDVKTGKNLNTLTGHPRTPWCIAFHPSSNQILASGCLGGQVRVWDLHGGSEVWTVEGQTSIASLAFHPSDRLLVIASYNEIYFWDWSQPEPFARCCTLNEKEKIRYVAFDHSGSKLVTGIEIPKPIMSQWDRVGSGGQINRSTGLTGPRPSVQRPLSPRYHEQLQRLLLRSAQNELNISASRRPENNERRTLTNVSSSLDAPSLRNGINLEYTSENQLNTSTPSVSQAPGRSIDLLPESFQERRDLHQRAPVTTAGWNLDAVQFSLGSERLNSTRPTVIRNLTSQGSFQNTPTVSTAQRSSFRDFLANSLHSEHSSDSSASEQERRDETQSFVNLGYSPGISSFFRNEGLPSTSFSRVSSLRGGNASRMSRQSPPSYIDSDVTNQFNHPTEEIRRTLYTLSEHIDEMQHCPVCLPRMTNSRLSHIQQLWAELRDQIRSLQSSILENTNLASNAWHRSSFEVITEMLSHLTHGGEDSPSVRTSENSNNFPPRQSSQSTPRSTSSTSWTTAVSPSRLTPSTPLRSSSLFPREESSALSSHQPVPLTTASYSHIRGVSTPLSSRSTPRGINNRSLIRPNQARRLLYLKCQNGHGRRLGTTAGALRSQRTTPVRLTQSAHLQNGERNSEQLPLNLGREAYASGRSDTTQSVGQRSNSEVVPDLNVGGEDSPVRGDQIQMRTDGLSSLNQTPGVNPSSTPCHQLQKYRFFLGRRRNATSRHFRNNSLRGVHRPSRTTPPRFFGGRRSVLEVSVDHGASDSHTPPARNVRANNQSSVRTSDNMLMRIFRSLRRAATLSGRSERQNLHQDQPSHVGDDAIPRQNPHQTQPFQLNNGAEPQERSTVTPGETLNNISSQRPTSTDLLEQSENPSSGLRLWTQYSGPDGDVLHIRHPQLERVDPAVQERLLRIRSSGNMNVVQDGVMTEELARNLLRLHLHQQNQELQLRQHQARLRVRFHHQSTLRTSGQAQRDVPRRHARCTLCGGSVYISSHFLVRVGTASQDPPPAHMSSNATPVWHRRAAPSPAPSSRPPPPPPPQPTAHISSLPSSSSTPPSLWQQETQELLHSAERITTPPLPQSPGQMSTLPVPLQDSPYPAHPPLQPPLVRPHLFFEDIDENGRSRPSPLQPTPLLETSAQSSTIVQSLPLQQVNSRPDIIRAGSGVLSPPQLLLGLPPSPPLPMPPSPPSPTLSVLSSSPISPPPLPPPPPPLVASPMMPQVSTQTSPRYFEGDSLSSATRLSSQRIDYSGSASLFWQVPASNHRHHTSQQNSPGRPRGNLLNQQQQSSLFSESSSSPLRARPSVTATPVIPEAQNIGINSGLDVQPTNMPSTSSGISSGHGSLEENRPHRPHVLGDSSSSDSETEGLVAHLRNRKKSRLQFSKCNGEQETRANASYLKSVNSDDNHSCENECGPGTSSNSLLTTCDSSSSSSRSQSLKRKGEDNSGLTSKVKPSVNFTSSSNLESLETTEADRQTKKKSKEVGNTSKTELQKKKNPATSQNSQTNVSDQREAASSNQNVEPEPSNSSQGASPLQQLPEPTFTRQLEAITGRLDHLMFLQRNALDPSQRNRNGQTPDNSPLRNADSSHSSQEHNGSSDAINITSRLLTRLTESLSRQIQMVQQVRGQQGNCAEHQESPPRSGADRQSNFTMINNTRRRGQELLSLMADSLSTFSSHSGLPEDFRSNPTFDHVQTISAAFWLLQGLYILLHLALELTDLLLTHFVSSYEPSDPEEGSTTPIPQPCVCLNSSATSTSQLLSRLPVSSSNVWNVSNGSAGTSNPRPFGPVTMNSVYDSLRSNTRIPRPPFTNSTHRAQPNTNESSSLSSFSTVRRPRLVNLHNVLASARPHIRSPPVLESYFRSRRNLQNESPAIVQIPVMPVPSYTPQVNNEPSAEGWHPPATYAVVHPIASSGTIRRSASQAPRTSVAQYFQQSDNIIPPAGHTRPGFMRLRSRLLHPPLLRQQERPSPSSDADTSAQQSLFFHYDYTRNIGHFVREPNFTTEEHRIHRIQLWDFSKGDIPDISDGDENIVVAECKIHNDASVDISADGHLLVALLPAPRPTANPYVPTSPPGQTIGVYSLVWDSLGQLLYTTNLDQPAVSVALSPSAAYLLVGLATRRAMLPMPSDQNALAQIFRLEGAKPGRPIGARGRLNFTRNIEAQNDNVSVGINCIRWAPVSGQGIVYGTNTGSLVMLR</sequence>
<keyword evidence="3" id="KW-1185">Reference proteome</keyword>
<dbReference type="Gene3D" id="2.130.10.10">
    <property type="entry name" value="YVTN repeat-like/Quinoprotein amine dehydrogenase"/>
    <property type="match status" value="1"/>
</dbReference>
<dbReference type="PROSITE" id="PS50082">
    <property type="entry name" value="WD_REPEATS_2"/>
    <property type="match status" value="1"/>
</dbReference>
<dbReference type="SUPFAM" id="SSF50978">
    <property type="entry name" value="WD40 repeat-like"/>
    <property type="match status" value="1"/>
</dbReference>
<feature type="compositionally biased region" description="Basic and acidic residues" evidence="2">
    <location>
        <begin position="411"/>
        <end position="429"/>
    </location>
</feature>
<dbReference type="GO" id="GO:0000423">
    <property type="term" value="P:mitophagy"/>
    <property type="evidence" value="ECO:0007669"/>
    <property type="project" value="TreeGrafter"/>
</dbReference>
<feature type="compositionally biased region" description="Low complexity" evidence="2">
    <location>
        <begin position="1676"/>
        <end position="1691"/>
    </location>
</feature>
<feature type="repeat" description="WD" evidence="1">
    <location>
        <begin position="112"/>
        <end position="154"/>
    </location>
</feature>
<feature type="region of interest" description="Disordered" evidence="2">
    <location>
        <begin position="1491"/>
        <end position="1626"/>
    </location>
</feature>
<dbReference type="SMART" id="SM00320">
    <property type="entry name" value="WD40"/>
    <property type="match status" value="4"/>
</dbReference>
<name>A0A9C6U6E7_FRAOC</name>
<feature type="region of interest" description="Disordered" evidence="2">
    <location>
        <begin position="410"/>
        <end position="429"/>
    </location>
</feature>
<feature type="region of interest" description="Disordered" evidence="2">
    <location>
        <begin position="737"/>
        <end position="771"/>
    </location>
</feature>
<reference evidence="4" key="1">
    <citation type="submission" date="2025-08" db="UniProtKB">
        <authorList>
            <consortium name="RefSeq"/>
        </authorList>
    </citation>
    <scope>IDENTIFICATION</scope>
    <source>
        <tissue evidence="4">Whole organism</tissue>
    </source>
</reference>
<dbReference type="Pfam" id="PF00400">
    <property type="entry name" value="WD40"/>
    <property type="match status" value="2"/>
</dbReference>
<feature type="compositionally biased region" description="Pro residues" evidence="2">
    <location>
        <begin position="1267"/>
        <end position="1281"/>
    </location>
</feature>
<feature type="compositionally biased region" description="Pro residues" evidence="2">
    <location>
        <begin position="1189"/>
        <end position="1199"/>
    </location>
</feature>
<dbReference type="GO" id="GO:1990756">
    <property type="term" value="F:ubiquitin-like ligase-substrate adaptor activity"/>
    <property type="evidence" value="ECO:0007669"/>
    <property type="project" value="TreeGrafter"/>
</dbReference>
<dbReference type="PROSITE" id="PS50294">
    <property type="entry name" value="WD_REPEATS_REGION"/>
    <property type="match status" value="1"/>
</dbReference>
<feature type="compositionally biased region" description="Low complexity" evidence="2">
    <location>
        <begin position="589"/>
        <end position="626"/>
    </location>
</feature>
<feature type="region of interest" description="Disordered" evidence="2">
    <location>
        <begin position="456"/>
        <end position="484"/>
    </location>
</feature>
<feature type="compositionally biased region" description="Polar residues" evidence="2">
    <location>
        <begin position="1587"/>
        <end position="1625"/>
    </location>
</feature>
<feature type="region of interest" description="Disordered" evidence="2">
    <location>
        <begin position="848"/>
        <end position="875"/>
    </location>
</feature>
<feature type="region of interest" description="Disordered" evidence="2">
    <location>
        <begin position="1893"/>
        <end position="1916"/>
    </location>
</feature>
<evidence type="ECO:0000313" key="3">
    <source>
        <dbReference type="Proteomes" id="UP000504606"/>
    </source>
</evidence>
<protein>
    <submittedName>
        <fullName evidence="4">Uncharacterized protein LOC113217532 isoform X3</fullName>
    </submittedName>
</protein>
<evidence type="ECO:0000313" key="4">
    <source>
        <dbReference type="RefSeq" id="XP_052126156.1"/>
    </source>
</evidence>
<proteinExistence type="predicted"/>
<feature type="compositionally biased region" description="Polar residues" evidence="2">
    <location>
        <begin position="467"/>
        <end position="484"/>
    </location>
</feature>
<dbReference type="PANTHER" id="PTHR22874">
    <property type="entry name" value="ACTIVATING MOLECULE IN BECN1-REGULATED AUTOPHAGY PROTEIN 1"/>
    <property type="match status" value="1"/>
</dbReference>
<dbReference type="RefSeq" id="XP_052126156.1">
    <property type="nucleotide sequence ID" value="XM_052270196.1"/>
</dbReference>
<feature type="compositionally biased region" description="Low complexity" evidence="2">
    <location>
        <begin position="1137"/>
        <end position="1149"/>
    </location>
</feature>
<feature type="compositionally biased region" description="Low complexity" evidence="2">
    <location>
        <begin position="1549"/>
        <end position="1559"/>
    </location>
</feature>
<dbReference type="InterPro" id="IPR036322">
    <property type="entry name" value="WD40_repeat_dom_sf"/>
</dbReference>
<dbReference type="SUPFAM" id="SSF69322">
    <property type="entry name" value="Tricorn protease domain 2"/>
    <property type="match status" value="1"/>
</dbReference>
<dbReference type="Proteomes" id="UP000504606">
    <property type="component" value="Unplaced"/>
</dbReference>
<feature type="compositionally biased region" description="Polar residues" evidence="2">
    <location>
        <begin position="1893"/>
        <end position="1910"/>
    </location>
</feature>
<feature type="compositionally biased region" description="Pro residues" evidence="2">
    <location>
        <begin position="1117"/>
        <end position="1132"/>
    </location>
</feature>
<feature type="compositionally biased region" description="Polar residues" evidence="2">
    <location>
        <begin position="864"/>
        <end position="875"/>
    </location>
</feature>
<feature type="compositionally biased region" description="Low complexity" evidence="2">
    <location>
        <begin position="1422"/>
        <end position="1432"/>
    </location>
</feature>
<feature type="compositionally biased region" description="Low complexity" evidence="2">
    <location>
        <begin position="1371"/>
        <end position="1389"/>
    </location>
</feature>
<dbReference type="InterPro" id="IPR001680">
    <property type="entry name" value="WD40_rpt"/>
</dbReference>
<evidence type="ECO:0000256" key="2">
    <source>
        <dbReference type="SAM" id="MobiDB-lite"/>
    </source>
</evidence>
<organism evidence="3 4">
    <name type="scientific">Frankliniella occidentalis</name>
    <name type="common">Western flower thrips</name>
    <name type="synonym">Euthrips occidentalis</name>
    <dbReference type="NCBI Taxonomy" id="133901"/>
    <lineage>
        <taxon>Eukaryota</taxon>
        <taxon>Metazoa</taxon>
        <taxon>Ecdysozoa</taxon>
        <taxon>Arthropoda</taxon>
        <taxon>Hexapoda</taxon>
        <taxon>Insecta</taxon>
        <taxon>Pterygota</taxon>
        <taxon>Neoptera</taxon>
        <taxon>Paraneoptera</taxon>
        <taxon>Thysanoptera</taxon>
        <taxon>Terebrantia</taxon>
        <taxon>Thripoidea</taxon>
        <taxon>Thripidae</taxon>
        <taxon>Frankliniella</taxon>
    </lineage>
</organism>
<feature type="compositionally biased region" description="Pro residues" evidence="2">
    <location>
        <begin position="1291"/>
        <end position="1304"/>
    </location>
</feature>
<feature type="region of interest" description="Disordered" evidence="2">
    <location>
        <begin position="1"/>
        <end position="23"/>
    </location>
</feature>
<feature type="region of interest" description="Disordered" evidence="2">
    <location>
        <begin position="1711"/>
        <end position="1737"/>
    </location>
</feature>
<dbReference type="InterPro" id="IPR052596">
    <property type="entry name" value="AMBRA1_autophagy"/>
</dbReference>
<feature type="region of interest" description="Disordered" evidence="2">
    <location>
        <begin position="892"/>
        <end position="968"/>
    </location>
</feature>
<evidence type="ECO:0000256" key="1">
    <source>
        <dbReference type="PROSITE-ProRule" id="PRU00221"/>
    </source>
</evidence>
<feature type="region of interest" description="Disordered" evidence="2">
    <location>
        <begin position="1653"/>
        <end position="1691"/>
    </location>
</feature>
<feature type="compositionally biased region" description="Polar residues" evidence="2">
    <location>
        <begin position="740"/>
        <end position="754"/>
    </location>
</feature>
<feature type="region of interest" description="Disordered" evidence="2">
    <location>
        <begin position="570"/>
        <end position="641"/>
    </location>
</feature>
<gene>
    <name evidence="4" type="primary">LOC113217532</name>
</gene>
<keyword evidence="1" id="KW-0853">WD repeat</keyword>
<dbReference type="PANTHER" id="PTHR22874:SF1">
    <property type="entry name" value="ACTIVATING MOLECULE IN BECN1-REGULATED AUTOPHAGY PROTEIN 1"/>
    <property type="match status" value="1"/>
</dbReference>
<feature type="compositionally biased region" description="Polar residues" evidence="2">
    <location>
        <begin position="1655"/>
        <end position="1671"/>
    </location>
</feature>
<feature type="compositionally biased region" description="Polar residues" evidence="2">
    <location>
        <begin position="578"/>
        <end position="588"/>
    </location>
</feature>
<dbReference type="InterPro" id="IPR015943">
    <property type="entry name" value="WD40/YVTN_repeat-like_dom_sf"/>
</dbReference>
<feature type="compositionally biased region" description="Low complexity" evidence="2">
    <location>
        <begin position="1507"/>
        <end position="1526"/>
    </location>
</feature>